<feature type="repeat" description="PPR" evidence="2">
    <location>
        <begin position="427"/>
        <end position="457"/>
    </location>
</feature>
<feature type="repeat" description="PPR" evidence="2">
    <location>
        <begin position="154"/>
        <end position="188"/>
    </location>
</feature>
<feature type="repeat" description="PPR" evidence="2">
    <location>
        <begin position="255"/>
        <end position="289"/>
    </location>
</feature>
<dbReference type="EMBL" id="OZ020112">
    <property type="protein sequence ID" value="CAK9265189.1"/>
    <property type="molecule type" value="Genomic_DNA"/>
</dbReference>
<reference evidence="4" key="1">
    <citation type="submission" date="2024-02" db="EMBL/GenBank/DDBJ databases">
        <authorList>
            <consortium name="ELIXIR-Norway"/>
            <consortium name="Elixir Norway"/>
        </authorList>
    </citation>
    <scope>NUCLEOTIDE SEQUENCE</scope>
</reference>
<dbReference type="InterPro" id="IPR002885">
    <property type="entry name" value="PPR_rpt"/>
</dbReference>
<dbReference type="Pfam" id="PF13041">
    <property type="entry name" value="PPR_2"/>
    <property type="match status" value="6"/>
</dbReference>
<feature type="repeat" description="PPR" evidence="2">
    <location>
        <begin position="458"/>
        <end position="492"/>
    </location>
</feature>
<dbReference type="Pfam" id="PF01535">
    <property type="entry name" value="PPR"/>
    <property type="match status" value="4"/>
</dbReference>
<feature type="repeat" description="PPR" evidence="2">
    <location>
        <begin position="356"/>
        <end position="390"/>
    </location>
</feature>
<name>A0ABP0WEC5_9BRYO</name>
<feature type="repeat" description="PPR" evidence="2">
    <location>
        <begin position="189"/>
        <end position="223"/>
    </location>
</feature>
<dbReference type="SUPFAM" id="SSF48452">
    <property type="entry name" value="TPR-like"/>
    <property type="match status" value="1"/>
</dbReference>
<gene>
    <name evidence="4" type="ORF">CSSPJE1EN1_LOCUS10667</name>
</gene>
<evidence type="ECO:0000313" key="4">
    <source>
        <dbReference type="EMBL" id="CAK9265189.1"/>
    </source>
</evidence>
<organism evidence="4 5">
    <name type="scientific">Sphagnum jensenii</name>
    <dbReference type="NCBI Taxonomy" id="128206"/>
    <lineage>
        <taxon>Eukaryota</taxon>
        <taxon>Viridiplantae</taxon>
        <taxon>Streptophyta</taxon>
        <taxon>Embryophyta</taxon>
        <taxon>Bryophyta</taxon>
        <taxon>Sphagnophytina</taxon>
        <taxon>Sphagnopsida</taxon>
        <taxon>Sphagnales</taxon>
        <taxon>Sphagnaceae</taxon>
        <taxon>Sphagnum</taxon>
    </lineage>
</organism>
<feature type="signal peptide" evidence="3">
    <location>
        <begin position="1"/>
        <end position="28"/>
    </location>
</feature>
<evidence type="ECO:0000256" key="1">
    <source>
        <dbReference type="ARBA" id="ARBA00022737"/>
    </source>
</evidence>
<evidence type="ECO:0000313" key="5">
    <source>
        <dbReference type="Proteomes" id="UP001497444"/>
    </source>
</evidence>
<feature type="repeat" description="PPR" evidence="2">
    <location>
        <begin position="661"/>
        <end position="695"/>
    </location>
</feature>
<evidence type="ECO:0000256" key="3">
    <source>
        <dbReference type="SAM" id="SignalP"/>
    </source>
</evidence>
<proteinExistence type="predicted"/>
<keyword evidence="5" id="KW-1185">Reference proteome</keyword>
<dbReference type="Gene3D" id="1.25.40.10">
    <property type="entry name" value="Tetratricopeptide repeat domain"/>
    <property type="match status" value="6"/>
</dbReference>
<feature type="repeat" description="PPR" evidence="2">
    <location>
        <begin position="559"/>
        <end position="594"/>
    </location>
</feature>
<dbReference type="PANTHER" id="PTHR24015:SF548">
    <property type="entry name" value="OS08G0340900 PROTEIN"/>
    <property type="match status" value="1"/>
</dbReference>
<keyword evidence="3" id="KW-0732">Signal</keyword>
<dbReference type="Proteomes" id="UP001497444">
    <property type="component" value="Chromosome 17"/>
</dbReference>
<protein>
    <recommendedName>
        <fullName evidence="6">Pentatricopeptide repeat-containing protein</fullName>
    </recommendedName>
</protein>
<accession>A0ABP0WEC5</accession>
<feature type="repeat" description="PPR" evidence="2">
    <location>
        <begin position="325"/>
        <end position="355"/>
    </location>
</feature>
<keyword evidence="1" id="KW-0677">Repeat</keyword>
<dbReference type="NCBIfam" id="TIGR00756">
    <property type="entry name" value="PPR"/>
    <property type="match status" value="9"/>
</dbReference>
<evidence type="ECO:0008006" key="6">
    <source>
        <dbReference type="Google" id="ProtNLM"/>
    </source>
</evidence>
<dbReference type="PROSITE" id="PS51375">
    <property type="entry name" value="PPR"/>
    <property type="match status" value="10"/>
</dbReference>
<feature type="chain" id="PRO_5045435609" description="Pentatricopeptide repeat-containing protein" evidence="3">
    <location>
        <begin position="29"/>
        <end position="818"/>
    </location>
</feature>
<evidence type="ECO:0000256" key="2">
    <source>
        <dbReference type="PROSITE-ProRule" id="PRU00708"/>
    </source>
</evidence>
<dbReference type="InterPro" id="IPR046960">
    <property type="entry name" value="PPR_At4g14850-like_plant"/>
</dbReference>
<sequence>MVVAGKVYQTCCAFPLLAFCIIILEVCCDPHVFVIDGQKLICTRRALAAQSLFRSFTVAVAAWRSDVLDKVNASSPDFKHKTTTQEEVSLLLNSKLKPPWIGKELPAAAAAAAVVDNDSSSSVQSDDDISLWNSSRLASIEDAWKVFNGMQTRNVVTWSAMIMGCAKCWQGWKALALFQQMQEEDVEPNSVTFVGVLNACASVAALEDGRRVHEQILRSGCESNVFVGSSLINMYVKCGSIEDAWRVFKRIPRPDLVCWNSVILGFGRYGQAEKALEVFQQMQCKGVQPVPVTFVAALNACASLGVLKVGQHLHTQIVQNGFQSNVFVGNSLIDMYAKCGSIEDAWRVFNRMPTRDVISWNTMIVGCVNCGQGEKALQLYQQLQSEGMLQADSVTFVGAFNACASIGALEQGRRIHLQTIQSGCESDVFVGSSLLNMYAKCGSIEDARKVFDRMPIHDVVAWNAMIVGYVKCGLEQEALVLSDKMQQEGVEPNHVTFVWILNACASIGALEEGRHIEEQIIHSGYQSDVFLSTSLIDMYAKCGSIDNAWRVFNKMPSRTVVAWNAMILGLVRCGKGEMALELFQQMQQEEGLEPDPISFVGALNACASIAALAEGRNIEKQIIHHGCESDVFVGNSLVDMYAKCGSIDDAWRVFSSMTILDVVSWTAMLQGYGMHGHGKEALRHFEWMCEEGVAIDTVTFVCLLSACNHADLVHEGMHCFESMGLVYGICATVDHYACMVDLLSRAGHVHEAEDLMALISCQPNASLCISLVSSCRNHDDDLGMEDCPAAKQVLKPKPADAMGYTVAGKWDVDTVYES</sequence>
<feature type="repeat" description="PPR" evidence="2">
    <location>
        <begin position="528"/>
        <end position="558"/>
    </location>
</feature>
<dbReference type="InterPro" id="IPR011990">
    <property type="entry name" value="TPR-like_helical_dom_sf"/>
</dbReference>
<dbReference type="PANTHER" id="PTHR24015">
    <property type="entry name" value="OS07G0578800 PROTEIN-RELATED"/>
    <property type="match status" value="1"/>
</dbReference>